<name>A0A840UBC4_9GAMM</name>
<reference evidence="1 2" key="1">
    <citation type="submission" date="2020-08" db="EMBL/GenBank/DDBJ databases">
        <title>Genomic Encyclopedia of Type Strains, Phase IV (KMG-IV): sequencing the most valuable type-strain genomes for metagenomic binning, comparative biology and taxonomic classification.</title>
        <authorList>
            <person name="Goeker M."/>
        </authorList>
    </citation>
    <scope>NUCLEOTIDE SEQUENCE [LARGE SCALE GENOMIC DNA]</scope>
    <source>
        <strain evidence="1 2">DSM 22359</strain>
    </source>
</reference>
<dbReference type="AlphaFoldDB" id="A0A840UBC4"/>
<dbReference type="Proteomes" id="UP000591735">
    <property type="component" value="Unassembled WGS sequence"/>
</dbReference>
<proteinExistence type="predicted"/>
<organism evidence="1 2">
    <name type="scientific">Marinobacter oulmenensis</name>
    <dbReference type="NCBI Taxonomy" id="643747"/>
    <lineage>
        <taxon>Bacteria</taxon>
        <taxon>Pseudomonadati</taxon>
        <taxon>Pseudomonadota</taxon>
        <taxon>Gammaproteobacteria</taxon>
        <taxon>Pseudomonadales</taxon>
        <taxon>Marinobacteraceae</taxon>
        <taxon>Marinobacter</taxon>
    </lineage>
</organism>
<dbReference type="EMBL" id="JACHFE010000001">
    <property type="protein sequence ID" value="MBB5319971.1"/>
    <property type="molecule type" value="Genomic_DNA"/>
</dbReference>
<gene>
    <name evidence="1" type="ORF">HNR38_000439</name>
</gene>
<sequence length="86" mass="9743">MNPSLLDIARHGTPDCLLRQLQPEPDGARTPDDTRAAFVMLTEEGEIAGYVRTWQEADGYTGYVQFDEQGNIQNWKVLQDGFQSLR</sequence>
<dbReference type="RefSeq" id="WP_183699306.1">
    <property type="nucleotide sequence ID" value="NZ_JACHFE010000001.1"/>
</dbReference>
<comment type="caution">
    <text evidence="1">The sequence shown here is derived from an EMBL/GenBank/DDBJ whole genome shotgun (WGS) entry which is preliminary data.</text>
</comment>
<keyword evidence="2" id="KW-1185">Reference proteome</keyword>
<evidence type="ECO:0000313" key="1">
    <source>
        <dbReference type="EMBL" id="MBB5319971.1"/>
    </source>
</evidence>
<accession>A0A840UBC4</accession>
<protein>
    <submittedName>
        <fullName evidence="1">Uncharacterized protein</fullName>
    </submittedName>
</protein>
<evidence type="ECO:0000313" key="2">
    <source>
        <dbReference type="Proteomes" id="UP000591735"/>
    </source>
</evidence>